<evidence type="ECO:0000313" key="7">
    <source>
        <dbReference type="EMBL" id="MDQ0531970.1"/>
    </source>
</evidence>
<dbReference type="EMBL" id="JAUSVU010000002">
    <property type="protein sequence ID" value="MDQ0531970.1"/>
    <property type="molecule type" value="Genomic_DNA"/>
</dbReference>
<dbReference type="Pfam" id="PF00672">
    <property type="entry name" value="HAMP"/>
    <property type="match status" value="1"/>
</dbReference>
<accession>A0ABU0MEV5</accession>
<proteinExistence type="inferred from homology"/>
<evidence type="ECO:0000259" key="6">
    <source>
        <dbReference type="PROSITE" id="PS50885"/>
    </source>
</evidence>
<keyword evidence="4" id="KW-0812">Transmembrane</keyword>
<comment type="caution">
    <text evidence="7">The sequence shown here is derived from an EMBL/GenBank/DDBJ whole genome shotgun (WGS) entry which is preliminary data.</text>
</comment>
<dbReference type="SMART" id="SM00283">
    <property type="entry name" value="MA"/>
    <property type="match status" value="1"/>
</dbReference>
<dbReference type="PANTHER" id="PTHR32089:SF112">
    <property type="entry name" value="LYSOZYME-LIKE PROTEIN-RELATED"/>
    <property type="match status" value="1"/>
</dbReference>
<feature type="domain" description="HAMP" evidence="6">
    <location>
        <begin position="351"/>
        <end position="404"/>
    </location>
</feature>
<gene>
    <name evidence="7" type="ORF">QO018_000806</name>
</gene>
<dbReference type="PROSITE" id="PS50111">
    <property type="entry name" value="CHEMOTAXIS_TRANSDUC_2"/>
    <property type="match status" value="1"/>
</dbReference>
<dbReference type="RefSeq" id="WP_209978991.1">
    <property type="nucleotide sequence ID" value="NZ_JAGINO010000002.1"/>
</dbReference>
<feature type="domain" description="Methyl-accepting transducer" evidence="5">
    <location>
        <begin position="437"/>
        <end position="680"/>
    </location>
</feature>
<protein>
    <submittedName>
        <fullName evidence="7">Methyl-accepting chemotaxis protein</fullName>
    </submittedName>
</protein>
<dbReference type="PANTHER" id="PTHR32089">
    <property type="entry name" value="METHYL-ACCEPTING CHEMOTAXIS PROTEIN MCPB"/>
    <property type="match status" value="1"/>
</dbReference>
<keyword evidence="8" id="KW-1185">Reference proteome</keyword>
<evidence type="ECO:0000256" key="4">
    <source>
        <dbReference type="SAM" id="Phobius"/>
    </source>
</evidence>
<dbReference type="Gene3D" id="1.10.287.950">
    <property type="entry name" value="Methyl-accepting chemotaxis protein"/>
    <property type="match status" value="1"/>
</dbReference>
<organism evidence="7 8">
    <name type="scientific">Azospirillum picis</name>
    <dbReference type="NCBI Taxonomy" id="488438"/>
    <lineage>
        <taxon>Bacteria</taxon>
        <taxon>Pseudomonadati</taxon>
        <taxon>Pseudomonadota</taxon>
        <taxon>Alphaproteobacteria</taxon>
        <taxon>Rhodospirillales</taxon>
        <taxon>Azospirillaceae</taxon>
        <taxon>Azospirillum</taxon>
    </lineage>
</organism>
<dbReference type="CDD" id="cd06225">
    <property type="entry name" value="HAMP"/>
    <property type="match status" value="1"/>
</dbReference>
<evidence type="ECO:0000256" key="3">
    <source>
        <dbReference type="PROSITE-ProRule" id="PRU00284"/>
    </source>
</evidence>
<feature type="transmembrane region" description="Helical" evidence="4">
    <location>
        <begin position="328"/>
        <end position="348"/>
    </location>
</feature>
<evidence type="ECO:0000256" key="1">
    <source>
        <dbReference type="ARBA" id="ARBA00023224"/>
    </source>
</evidence>
<name>A0ABU0MEV5_9PROT</name>
<comment type="similarity">
    <text evidence="2">Belongs to the methyl-accepting chemotaxis (MCP) protein family.</text>
</comment>
<reference evidence="7 8" key="1">
    <citation type="submission" date="2023-07" db="EMBL/GenBank/DDBJ databases">
        <title>Genomic Encyclopedia of Type Strains, Phase IV (KMG-IV): sequencing the most valuable type-strain genomes for metagenomic binning, comparative biology and taxonomic classification.</title>
        <authorList>
            <person name="Goeker M."/>
        </authorList>
    </citation>
    <scope>NUCLEOTIDE SEQUENCE [LARGE SCALE GENOMIC DNA]</scope>
    <source>
        <strain evidence="7 8">DSM 19922</strain>
    </source>
</reference>
<dbReference type="SMART" id="SM00304">
    <property type="entry name" value="HAMP"/>
    <property type="match status" value="1"/>
</dbReference>
<keyword evidence="4" id="KW-0472">Membrane</keyword>
<dbReference type="Gene3D" id="1.10.8.500">
    <property type="entry name" value="HAMP domain in histidine kinase"/>
    <property type="match status" value="1"/>
</dbReference>
<evidence type="ECO:0000313" key="8">
    <source>
        <dbReference type="Proteomes" id="UP001244552"/>
    </source>
</evidence>
<feature type="transmembrane region" description="Helical" evidence="4">
    <location>
        <begin position="12"/>
        <end position="34"/>
    </location>
</feature>
<dbReference type="SUPFAM" id="SSF58104">
    <property type="entry name" value="Methyl-accepting chemotaxis protein (MCP) signaling domain"/>
    <property type="match status" value="1"/>
</dbReference>
<keyword evidence="1 3" id="KW-0807">Transducer</keyword>
<keyword evidence="4" id="KW-1133">Transmembrane helix</keyword>
<evidence type="ECO:0000259" key="5">
    <source>
        <dbReference type="PROSITE" id="PS50111"/>
    </source>
</evidence>
<dbReference type="Pfam" id="PF00015">
    <property type="entry name" value="MCPsignal"/>
    <property type="match status" value="1"/>
</dbReference>
<dbReference type="InterPro" id="IPR004089">
    <property type="entry name" value="MCPsignal_dom"/>
</dbReference>
<dbReference type="InterPro" id="IPR003660">
    <property type="entry name" value="HAMP_dom"/>
</dbReference>
<sequence length="700" mass="72525">MPATRKTLSIRATLGLVMAALGILLIGTSTHTLVDVVQRVRSAYDVTEYSASSRDLLRSLLAVRLERALVAFKVGADGAPDPAAEADIARDRQEAEDGFRRIDAAFSGYGIAGIGPVADRLRRTHQDLAALRADADAAARLPKGSRDPRLSDRWTAAAVAHLDALTAATDLIDDAIRMNDPVVDHYLQIKRAAWASRIGIGALSLRIQTAMATGAPWTVEDEAAAREAAGKLAQSWSLVKEAATRADVSKTVRDAVEAAKVNVEGAVPAQREAVLAALRKGEAPATDLATQRREDTANQGLIVDVAHAAVEEMVGRTERELGRATRDAAVAGLLVAAAVGLTLFGFLITRRRVTGPIRAMTDAMSRIARGELDTEIPGAGRSDEIGGMAAAVRVFKDGLKEAERLSAEKAAEQAAKERRAARLDDLVHGFEASAQDIAEAVASAACEMHATAAAMSETARQTSEGAGLVASASGETSANVQSVATATEELSASIGEIGRQVASSTTVTAHAVTQAESTDRTIRGLVDAAEQIGQVVGMITAIASQTNLLALNATIEAARAGEAGKGFAVVASEVKNLAGQTARATEEIQAKVQEIQTATGGAQAAIRDVGKTIGRINEVTTTIASAIEEQGAATREIAGSVVQAAGGIESVSATIAGVTRAATETSAAASQVLATADGLTREAEALRQAVGRFIEEVRAA</sequence>
<dbReference type="Proteomes" id="UP001244552">
    <property type="component" value="Unassembled WGS sequence"/>
</dbReference>
<evidence type="ECO:0000256" key="2">
    <source>
        <dbReference type="ARBA" id="ARBA00029447"/>
    </source>
</evidence>
<dbReference type="PROSITE" id="PS50885">
    <property type="entry name" value="HAMP"/>
    <property type="match status" value="1"/>
</dbReference>